<reference evidence="3" key="1">
    <citation type="journal article" date="2014" name="Int. J. Syst. Evol. Microbiol.">
        <title>Complete genome sequence of Corynebacterium casei LMG S-19264T (=DSM 44701T), isolated from a smear-ripened cheese.</title>
        <authorList>
            <consortium name="US DOE Joint Genome Institute (JGI-PGF)"/>
            <person name="Walter F."/>
            <person name="Albersmeier A."/>
            <person name="Kalinowski J."/>
            <person name="Ruckert C."/>
        </authorList>
    </citation>
    <scope>NUCLEOTIDE SEQUENCE</scope>
    <source>
        <strain evidence="3">CGMCC 1.15493</strain>
    </source>
</reference>
<feature type="transmembrane region" description="Helical" evidence="1">
    <location>
        <begin position="107"/>
        <end position="129"/>
    </location>
</feature>
<evidence type="ECO:0000256" key="1">
    <source>
        <dbReference type="SAM" id="Phobius"/>
    </source>
</evidence>
<dbReference type="PANTHER" id="PTHR22911:SF103">
    <property type="entry name" value="BLR2811 PROTEIN"/>
    <property type="match status" value="1"/>
</dbReference>
<feature type="transmembrane region" description="Helical" evidence="1">
    <location>
        <begin position="163"/>
        <end position="180"/>
    </location>
</feature>
<dbReference type="Gene3D" id="1.10.3730.20">
    <property type="match status" value="1"/>
</dbReference>
<dbReference type="InterPro" id="IPR037185">
    <property type="entry name" value="EmrE-like"/>
</dbReference>
<feature type="transmembrane region" description="Helical" evidence="1">
    <location>
        <begin position="192"/>
        <end position="214"/>
    </location>
</feature>
<keyword evidence="1" id="KW-0812">Transmembrane</keyword>
<evidence type="ECO:0000313" key="3">
    <source>
        <dbReference type="EMBL" id="GGD38181.1"/>
    </source>
</evidence>
<feature type="transmembrane region" description="Helical" evidence="1">
    <location>
        <begin position="263"/>
        <end position="282"/>
    </location>
</feature>
<keyword evidence="4" id="KW-1185">Reference proteome</keyword>
<organism evidence="3 4">
    <name type="scientific">Aureimonas glaciei</name>
    <dbReference type="NCBI Taxonomy" id="1776957"/>
    <lineage>
        <taxon>Bacteria</taxon>
        <taxon>Pseudomonadati</taxon>
        <taxon>Pseudomonadota</taxon>
        <taxon>Alphaproteobacteria</taxon>
        <taxon>Hyphomicrobiales</taxon>
        <taxon>Aurantimonadaceae</taxon>
        <taxon>Aureimonas</taxon>
    </lineage>
</organism>
<accession>A0A917DHS3</accession>
<protein>
    <submittedName>
        <fullName evidence="3">Membrane protein</fullName>
    </submittedName>
</protein>
<dbReference type="RefSeq" id="WP_210319323.1">
    <property type="nucleotide sequence ID" value="NZ_BMJJ01000014.1"/>
</dbReference>
<dbReference type="Proteomes" id="UP000613160">
    <property type="component" value="Unassembled WGS sequence"/>
</dbReference>
<dbReference type="AlphaFoldDB" id="A0A917DHS3"/>
<feature type="transmembrane region" description="Helical" evidence="1">
    <location>
        <begin position="21"/>
        <end position="41"/>
    </location>
</feature>
<dbReference type="SUPFAM" id="SSF103481">
    <property type="entry name" value="Multidrug resistance efflux transporter EmrE"/>
    <property type="match status" value="1"/>
</dbReference>
<feature type="transmembrane region" description="Helical" evidence="1">
    <location>
        <begin position="53"/>
        <end position="72"/>
    </location>
</feature>
<feature type="transmembrane region" description="Helical" evidence="1">
    <location>
        <begin position="84"/>
        <end position="101"/>
    </location>
</feature>
<dbReference type="InterPro" id="IPR000620">
    <property type="entry name" value="EamA_dom"/>
</dbReference>
<keyword evidence="1" id="KW-0472">Membrane</keyword>
<proteinExistence type="predicted"/>
<keyword evidence="1" id="KW-1133">Transmembrane helix</keyword>
<name>A0A917DHS3_9HYPH</name>
<sequence>MSRAAAIPPIPPPTSDRVLPGVGLMLVFCTVAPLIDVASKMAVQTVPAGTVTLARFVIQALLMTPIALVMGLPTEINSRIVRLTLLRALAAIGSTFCFVAAVRLMPIAYALAIAFVSPFILLLMGRVILKEEVGPRRIAASVVAFLGTVLVIQPSFARFGTTAFLPIGSAFCFALYMLVTRHLSCVQHLVTVQIHTALAASLLCLPLLAIGSFADVEPIRFVLPHGVVWLSCLSVGIAATVSHLAMTFALALAPSSTLAPLNYLEIVTATLFGFLSLATSGGNDVDRDRRHREFGPLCHPSRAARRETAPLISGQIFLKNQLQALSTSIQWSHLAKD</sequence>
<dbReference type="GO" id="GO:0016020">
    <property type="term" value="C:membrane"/>
    <property type="evidence" value="ECO:0007669"/>
    <property type="project" value="InterPro"/>
</dbReference>
<feature type="transmembrane region" description="Helical" evidence="1">
    <location>
        <begin position="226"/>
        <end position="251"/>
    </location>
</feature>
<dbReference type="EMBL" id="BMJJ01000014">
    <property type="protein sequence ID" value="GGD38181.1"/>
    <property type="molecule type" value="Genomic_DNA"/>
</dbReference>
<evidence type="ECO:0000259" key="2">
    <source>
        <dbReference type="Pfam" id="PF00892"/>
    </source>
</evidence>
<dbReference type="PANTHER" id="PTHR22911">
    <property type="entry name" value="ACYL-MALONYL CONDENSING ENZYME-RELATED"/>
    <property type="match status" value="1"/>
</dbReference>
<feature type="domain" description="EamA" evidence="2">
    <location>
        <begin position="164"/>
        <end position="277"/>
    </location>
</feature>
<evidence type="ECO:0000313" key="4">
    <source>
        <dbReference type="Proteomes" id="UP000613160"/>
    </source>
</evidence>
<dbReference type="Pfam" id="PF00892">
    <property type="entry name" value="EamA"/>
    <property type="match status" value="2"/>
</dbReference>
<feature type="transmembrane region" description="Helical" evidence="1">
    <location>
        <begin position="138"/>
        <end position="157"/>
    </location>
</feature>
<reference evidence="3" key="2">
    <citation type="submission" date="2020-09" db="EMBL/GenBank/DDBJ databases">
        <authorList>
            <person name="Sun Q."/>
            <person name="Zhou Y."/>
        </authorList>
    </citation>
    <scope>NUCLEOTIDE SEQUENCE</scope>
    <source>
        <strain evidence="3">CGMCC 1.15493</strain>
    </source>
</reference>
<feature type="domain" description="EamA" evidence="2">
    <location>
        <begin position="20"/>
        <end position="152"/>
    </location>
</feature>
<comment type="caution">
    <text evidence="3">The sequence shown here is derived from an EMBL/GenBank/DDBJ whole genome shotgun (WGS) entry which is preliminary data.</text>
</comment>
<gene>
    <name evidence="3" type="ORF">GCM10011335_46140</name>
</gene>